<proteinExistence type="inferred from homology"/>
<protein>
    <submittedName>
        <fullName evidence="7">Tetraspanin-2-like</fullName>
    </submittedName>
</protein>
<evidence type="ECO:0000256" key="6">
    <source>
        <dbReference type="SAM" id="Phobius"/>
    </source>
</evidence>
<evidence type="ECO:0000313" key="8">
    <source>
        <dbReference type="Proteomes" id="UP000554482"/>
    </source>
</evidence>
<dbReference type="InterPro" id="IPR044991">
    <property type="entry name" value="TET_plant"/>
</dbReference>
<evidence type="ECO:0000256" key="5">
    <source>
        <dbReference type="ARBA" id="ARBA00023136"/>
    </source>
</evidence>
<accession>A0A7J6URT3</accession>
<evidence type="ECO:0000313" key="7">
    <source>
        <dbReference type="EMBL" id="KAF5175258.1"/>
    </source>
</evidence>
<reference evidence="7 8" key="1">
    <citation type="submission" date="2020-06" db="EMBL/GenBank/DDBJ databases">
        <title>Transcriptomic and genomic resources for Thalictrum thalictroides and T. hernandezii: Facilitating candidate gene discovery in an emerging model plant lineage.</title>
        <authorList>
            <person name="Arias T."/>
            <person name="Riano-Pachon D.M."/>
            <person name="Di Stilio V.S."/>
        </authorList>
    </citation>
    <scope>NUCLEOTIDE SEQUENCE [LARGE SCALE GENOMIC DNA]</scope>
    <source>
        <strain evidence="8">cv. WT478/WT964</strain>
        <tissue evidence="7">Leaves</tissue>
    </source>
</reference>
<keyword evidence="4 6" id="KW-1133">Transmembrane helix</keyword>
<feature type="transmembrane region" description="Helical" evidence="6">
    <location>
        <begin position="68"/>
        <end position="91"/>
    </location>
</feature>
<keyword evidence="3 6" id="KW-0812">Transmembrane</keyword>
<dbReference type="EMBL" id="JABWDY010044286">
    <property type="protein sequence ID" value="KAF5175258.1"/>
    <property type="molecule type" value="Genomic_DNA"/>
</dbReference>
<comment type="similarity">
    <text evidence="2">Belongs to the tetraspanin (TM4SF) family.</text>
</comment>
<keyword evidence="5 6" id="KW-0472">Membrane</keyword>
<evidence type="ECO:0000256" key="4">
    <source>
        <dbReference type="ARBA" id="ARBA00022989"/>
    </source>
</evidence>
<evidence type="ECO:0000256" key="1">
    <source>
        <dbReference type="ARBA" id="ARBA00004370"/>
    </source>
</evidence>
<dbReference type="GO" id="GO:0009734">
    <property type="term" value="P:auxin-activated signaling pathway"/>
    <property type="evidence" value="ECO:0007669"/>
    <property type="project" value="InterPro"/>
</dbReference>
<evidence type="ECO:0000256" key="3">
    <source>
        <dbReference type="ARBA" id="ARBA00022692"/>
    </source>
</evidence>
<comment type="caution">
    <text evidence="7">The sequence shown here is derived from an EMBL/GenBank/DDBJ whole genome shotgun (WGS) entry which is preliminary data.</text>
</comment>
<keyword evidence="8" id="KW-1185">Reference proteome</keyword>
<gene>
    <name evidence="7" type="ORF">FRX31_035156</name>
</gene>
<evidence type="ECO:0000256" key="2">
    <source>
        <dbReference type="ARBA" id="ARBA00006840"/>
    </source>
</evidence>
<feature type="transmembrane region" description="Helical" evidence="6">
    <location>
        <begin position="34"/>
        <end position="56"/>
    </location>
</feature>
<sequence length="164" mass="18350">MAFSNNVTAIFNFFVIIFLVVIRSTSLPHDRIYCIFGVYLDIIGIFILLVAFAGLVGALGNRKGFLDLYILAIFLLLIFVFVTFFSINLWLQTEVTDSDNWSKIRTCVLGRSDVCSKLGQEYASADQFFSCHLSPIQVVSAYKNAQNKAEKSKARSSPAVQIKT</sequence>
<dbReference type="PANTHER" id="PTHR32191">
    <property type="entry name" value="TETRASPANIN-8-RELATED"/>
    <property type="match status" value="1"/>
</dbReference>
<name>A0A7J6URT3_THATH</name>
<organism evidence="7 8">
    <name type="scientific">Thalictrum thalictroides</name>
    <name type="common">Rue-anemone</name>
    <name type="synonym">Anemone thalictroides</name>
    <dbReference type="NCBI Taxonomy" id="46969"/>
    <lineage>
        <taxon>Eukaryota</taxon>
        <taxon>Viridiplantae</taxon>
        <taxon>Streptophyta</taxon>
        <taxon>Embryophyta</taxon>
        <taxon>Tracheophyta</taxon>
        <taxon>Spermatophyta</taxon>
        <taxon>Magnoliopsida</taxon>
        <taxon>Ranunculales</taxon>
        <taxon>Ranunculaceae</taxon>
        <taxon>Thalictroideae</taxon>
        <taxon>Thalictrum</taxon>
    </lineage>
</organism>
<comment type="subcellular location">
    <subcellularLocation>
        <location evidence="1">Membrane</location>
    </subcellularLocation>
</comment>
<dbReference type="GO" id="GO:0016020">
    <property type="term" value="C:membrane"/>
    <property type="evidence" value="ECO:0007669"/>
    <property type="project" value="UniProtKB-SubCell"/>
</dbReference>
<dbReference type="Proteomes" id="UP000554482">
    <property type="component" value="Unassembled WGS sequence"/>
</dbReference>
<dbReference type="AlphaFoldDB" id="A0A7J6URT3"/>
<feature type="transmembrane region" description="Helical" evidence="6">
    <location>
        <begin position="6"/>
        <end position="22"/>
    </location>
</feature>